<gene>
    <name evidence="6" type="ORF">PHISCL_07184</name>
</gene>
<dbReference type="GO" id="GO:0005654">
    <property type="term" value="C:nucleoplasm"/>
    <property type="evidence" value="ECO:0007669"/>
    <property type="project" value="TreeGrafter"/>
</dbReference>
<comment type="caution">
    <text evidence="6">The sequence shown here is derived from an EMBL/GenBank/DDBJ whole genome shotgun (WGS) entry which is preliminary data.</text>
</comment>
<feature type="compositionally biased region" description="Basic and acidic residues" evidence="4">
    <location>
        <begin position="394"/>
        <end position="406"/>
    </location>
</feature>
<evidence type="ECO:0000313" key="6">
    <source>
        <dbReference type="EMBL" id="RJE20471.1"/>
    </source>
</evidence>
<dbReference type="Proteomes" id="UP000266188">
    <property type="component" value="Unassembled WGS sequence"/>
</dbReference>
<feature type="compositionally biased region" description="Polar residues" evidence="4">
    <location>
        <begin position="97"/>
        <end position="126"/>
    </location>
</feature>
<evidence type="ECO:0000256" key="4">
    <source>
        <dbReference type="SAM" id="MobiDB-lite"/>
    </source>
</evidence>
<dbReference type="Pfam" id="PF10516">
    <property type="entry name" value="SHNi-TPR"/>
    <property type="match status" value="1"/>
</dbReference>
<proteinExistence type="predicted"/>
<dbReference type="InterPro" id="IPR011990">
    <property type="entry name" value="TPR-like_helical_dom_sf"/>
</dbReference>
<name>A0A3A2ZTZ1_9EURO</name>
<keyword evidence="1" id="KW-0677">Repeat</keyword>
<feature type="region of interest" description="Disordered" evidence="4">
    <location>
        <begin position="389"/>
        <end position="451"/>
    </location>
</feature>
<dbReference type="PANTHER" id="PTHR15081">
    <property type="entry name" value="NUCLEAR AUTOANTIGENIC SPERM PROTEIN NASP -RELATED"/>
    <property type="match status" value="1"/>
</dbReference>
<keyword evidence="3" id="KW-0175">Coiled coil</keyword>
<dbReference type="OrthoDB" id="5587616at2759"/>
<dbReference type="PANTHER" id="PTHR15081:SF1">
    <property type="entry name" value="NUCLEAR AUTOANTIGENIC SPERM PROTEIN"/>
    <property type="match status" value="1"/>
</dbReference>
<feature type="domain" description="Tetratricopeptide SHNi-TPR" evidence="5">
    <location>
        <begin position="224"/>
        <end position="261"/>
    </location>
</feature>
<evidence type="ECO:0000259" key="5">
    <source>
        <dbReference type="Pfam" id="PF10516"/>
    </source>
</evidence>
<keyword evidence="2" id="KW-0802">TPR repeat</keyword>
<dbReference type="InterPro" id="IPR051730">
    <property type="entry name" value="NASP-like"/>
</dbReference>
<evidence type="ECO:0000313" key="7">
    <source>
        <dbReference type="Proteomes" id="UP000266188"/>
    </source>
</evidence>
<dbReference type="GO" id="GO:0006335">
    <property type="term" value="P:DNA replication-dependent chromatin assembly"/>
    <property type="evidence" value="ECO:0007669"/>
    <property type="project" value="TreeGrafter"/>
</dbReference>
<feature type="region of interest" description="Disordered" evidence="4">
    <location>
        <begin position="1"/>
        <end position="22"/>
    </location>
</feature>
<sequence>MAEAGQPETKLTPPNNSGEDARERLDQITKRAAAKAAVKDFNAAAELYSEATELQAELNGELSPDNADLLFVYGKALYNVAVSKSDVLGSKVAEQPKPQSSSTSTRDVTQTEKPSAGGSSIQNAISSGLARKDAEESEKSQSEGLQKPYFQFTGDEAFDDTDSEEGDGAAGGDEDEDDFANAFEVLDLARVLYLKRLDAMEESQNKGKSTAMAPDLRLIKERLADTHDLQAEISLEGERFMDAITDLRKTLELRQSLFPFEDSFIAESHYKLSLALEFASANKQNEKNGEVDNNVDEAMRKEAISQMESAIESCKIRVAQEQRKLDDNSSTMDEDKISAANLRIADVKDMMAEMEQRLVDLRNPPASARDEDQKDKALLKGILGQIVGQSPAEQKTKLDAVSREANDLSAFVKRKPAPSQPRQQDSSHKRLAETTDEGDTKRARVDNPQQS</sequence>
<reference evidence="7" key="1">
    <citation type="submission" date="2017-02" db="EMBL/GenBank/DDBJ databases">
        <authorList>
            <person name="Tafer H."/>
            <person name="Lopandic K."/>
        </authorList>
    </citation>
    <scope>NUCLEOTIDE SEQUENCE [LARGE SCALE GENOMIC DNA]</scope>
    <source>
        <strain evidence="7">CBS 366.77</strain>
    </source>
</reference>
<evidence type="ECO:0000256" key="2">
    <source>
        <dbReference type="ARBA" id="ARBA00022803"/>
    </source>
</evidence>
<dbReference type="STRING" id="2070753.A0A3A2ZTZ1"/>
<organism evidence="6 7">
    <name type="scientific">Aspergillus sclerotialis</name>
    <dbReference type="NCBI Taxonomy" id="2070753"/>
    <lineage>
        <taxon>Eukaryota</taxon>
        <taxon>Fungi</taxon>
        <taxon>Dikarya</taxon>
        <taxon>Ascomycota</taxon>
        <taxon>Pezizomycotina</taxon>
        <taxon>Eurotiomycetes</taxon>
        <taxon>Eurotiomycetidae</taxon>
        <taxon>Eurotiales</taxon>
        <taxon>Aspergillaceae</taxon>
        <taxon>Aspergillus</taxon>
        <taxon>Aspergillus subgen. Polypaecilum</taxon>
    </lineage>
</organism>
<dbReference type="EMBL" id="MVGC01000304">
    <property type="protein sequence ID" value="RJE20471.1"/>
    <property type="molecule type" value="Genomic_DNA"/>
</dbReference>
<evidence type="ECO:0000256" key="3">
    <source>
        <dbReference type="SAM" id="Coils"/>
    </source>
</evidence>
<dbReference type="InterPro" id="IPR019544">
    <property type="entry name" value="Tetratricopeptide_SHNi-TPR_dom"/>
</dbReference>
<feature type="compositionally biased region" description="Basic and acidic residues" evidence="4">
    <location>
        <begin position="425"/>
        <end position="445"/>
    </location>
</feature>
<evidence type="ECO:0000256" key="1">
    <source>
        <dbReference type="ARBA" id="ARBA00022737"/>
    </source>
</evidence>
<feature type="compositionally biased region" description="Basic and acidic residues" evidence="4">
    <location>
        <begin position="130"/>
        <end position="141"/>
    </location>
</feature>
<dbReference type="AlphaFoldDB" id="A0A3A2ZTZ1"/>
<feature type="coiled-coil region" evidence="3">
    <location>
        <begin position="281"/>
        <end position="357"/>
    </location>
</feature>
<dbReference type="Gene3D" id="1.25.40.10">
    <property type="entry name" value="Tetratricopeptide repeat domain"/>
    <property type="match status" value="1"/>
</dbReference>
<dbReference type="GO" id="GO:0034080">
    <property type="term" value="P:CENP-A containing chromatin assembly"/>
    <property type="evidence" value="ECO:0007669"/>
    <property type="project" value="TreeGrafter"/>
</dbReference>
<protein>
    <submittedName>
        <fullName evidence="6">Histone H1-binding protein</fullName>
    </submittedName>
</protein>
<feature type="region of interest" description="Disordered" evidence="4">
    <location>
        <begin position="89"/>
        <end position="176"/>
    </location>
</feature>
<feature type="compositionally biased region" description="Acidic residues" evidence="4">
    <location>
        <begin position="156"/>
        <end position="176"/>
    </location>
</feature>
<dbReference type="GO" id="GO:0042393">
    <property type="term" value="F:histone binding"/>
    <property type="evidence" value="ECO:0007669"/>
    <property type="project" value="TreeGrafter"/>
</dbReference>
<keyword evidence="7" id="KW-1185">Reference proteome</keyword>
<accession>A0A3A2ZTZ1</accession>